<keyword evidence="2" id="KW-1185">Reference proteome</keyword>
<comment type="caution">
    <text evidence="1">The sequence shown here is derived from an EMBL/GenBank/DDBJ whole genome shotgun (WGS) entry which is preliminary data.</text>
</comment>
<dbReference type="Proteomes" id="UP001472677">
    <property type="component" value="Unassembled WGS sequence"/>
</dbReference>
<accession>A0ABR2FD23</accession>
<name>A0ABR2FD23_9ROSI</name>
<dbReference type="EMBL" id="JBBPBM010000006">
    <property type="protein sequence ID" value="KAK8578664.1"/>
    <property type="molecule type" value="Genomic_DNA"/>
</dbReference>
<evidence type="ECO:0000313" key="1">
    <source>
        <dbReference type="EMBL" id="KAK8578664.1"/>
    </source>
</evidence>
<proteinExistence type="predicted"/>
<organism evidence="1 2">
    <name type="scientific">Hibiscus sabdariffa</name>
    <name type="common">roselle</name>
    <dbReference type="NCBI Taxonomy" id="183260"/>
    <lineage>
        <taxon>Eukaryota</taxon>
        <taxon>Viridiplantae</taxon>
        <taxon>Streptophyta</taxon>
        <taxon>Embryophyta</taxon>
        <taxon>Tracheophyta</taxon>
        <taxon>Spermatophyta</taxon>
        <taxon>Magnoliopsida</taxon>
        <taxon>eudicotyledons</taxon>
        <taxon>Gunneridae</taxon>
        <taxon>Pentapetalae</taxon>
        <taxon>rosids</taxon>
        <taxon>malvids</taxon>
        <taxon>Malvales</taxon>
        <taxon>Malvaceae</taxon>
        <taxon>Malvoideae</taxon>
        <taxon>Hibiscus</taxon>
    </lineage>
</organism>
<protein>
    <submittedName>
        <fullName evidence="1">Uncharacterized protein</fullName>
    </submittedName>
</protein>
<gene>
    <name evidence="1" type="ORF">V6N12_069010</name>
</gene>
<evidence type="ECO:0000313" key="2">
    <source>
        <dbReference type="Proteomes" id="UP001472677"/>
    </source>
</evidence>
<reference evidence="1 2" key="1">
    <citation type="journal article" date="2024" name="G3 (Bethesda)">
        <title>Genome assembly of Hibiscus sabdariffa L. provides insights into metabolisms of medicinal natural products.</title>
        <authorList>
            <person name="Kim T."/>
        </authorList>
    </citation>
    <scope>NUCLEOTIDE SEQUENCE [LARGE SCALE GENOMIC DNA]</scope>
    <source>
        <strain evidence="1">TK-2024</strain>
        <tissue evidence="1">Old leaves</tissue>
    </source>
</reference>
<sequence>MYDYNHLMIGLWAYSNIDSVELVEASPLVASWDVVMAFLHVATHAQVSATTLAQASCVGEGVQGLRRKRCCSISRRMVSNMSLQHWCTKGQMKEKDKIALIPAVHVDSSANSLFT</sequence>